<organism evidence="2 3">
    <name type="scientific">Cladobotryum mycophilum</name>
    <dbReference type="NCBI Taxonomy" id="491253"/>
    <lineage>
        <taxon>Eukaryota</taxon>
        <taxon>Fungi</taxon>
        <taxon>Dikarya</taxon>
        <taxon>Ascomycota</taxon>
        <taxon>Pezizomycotina</taxon>
        <taxon>Sordariomycetes</taxon>
        <taxon>Hypocreomycetidae</taxon>
        <taxon>Hypocreales</taxon>
        <taxon>Hypocreaceae</taxon>
        <taxon>Cladobotryum</taxon>
    </lineage>
</organism>
<evidence type="ECO:0000256" key="1">
    <source>
        <dbReference type="SAM" id="Phobius"/>
    </source>
</evidence>
<comment type="caution">
    <text evidence="2">The sequence shown here is derived from an EMBL/GenBank/DDBJ whole genome shotgun (WGS) entry which is preliminary data.</text>
</comment>
<keyword evidence="3" id="KW-1185">Reference proteome</keyword>
<keyword evidence="1" id="KW-0812">Transmembrane</keyword>
<proteinExistence type="predicted"/>
<evidence type="ECO:0000313" key="2">
    <source>
        <dbReference type="EMBL" id="KAK5989244.1"/>
    </source>
</evidence>
<evidence type="ECO:0008006" key="4">
    <source>
        <dbReference type="Google" id="ProtNLM"/>
    </source>
</evidence>
<feature type="transmembrane region" description="Helical" evidence="1">
    <location>
        <begin position="255"/>
        <end position="281"/>
    </location>
</feature>
<sequence>MTDSRTENRDFLSHRFALVRDFAASLCPTARERDRGIGHGIAATVYLLVAILVNHIRRVLTPWMGQFMWHHAIENMKFARSSPHYFLEESLGRCSAWGVGEWACWCYAIEFVWRVVRGRVLGRERDVSSEKGEESGGRVEEMKMDVYRVVYLVVCLAAAERAYVETCWVAAHFYAYTRLILSPNAFDVLFLKSLLLQHRYQAILQCSLLLRWLRASFLPNMTASARTVPSFIAAGLFHYAVWGGTAYLVRYSNKYFLALQMSDMLVTFGWMVMAVVGFVVMELGEYLRRLRAVGQ</sequence>
<accession>A0ABR0SAS0</accession>
<reference evidence="2 3" key="1">
    <citation type="submission" date="2024-01" db="EMBL/GenBank/DDBJ databases">
        <title>Complete genome of Cladobotryum mycophilum ATHUM6906.</title>
        <authorList>
            <person name="Christinaki A.C."/>
            <person name="Myridakis A.I."/>
            <person name="Kouvelis V.N."/>
        </authorList>
    </citation>
    <scope>NUCLEOTIDE SEQUENCE [LARGE SCALE GENOMIC DNA]</scope>
    <source>
        <strain evidence="2 3">ATHUM6906</strain>
    </source>
</reference>
<keyword evidence="1" id="KW-1133">Transmembrane helix</keyword>
<evidence type="ECO:0000313" key="3">
    <source>
        <dbReference type="Proteomes" id="UP001338125"/>
    </source>
</evidence>
<dbReference type="Proteomes" id="UP001338125">
    <property type="component" value="Unassembled WGS sequence"/>
</dbReference>
<feature type="transmembrane region" description="Helical" evidence="1">
    <location>
        <begin position="231"/>
        <end position="249"/>
    </location>
</feature>
<keyword evidence="1" id="KW-0472">Membrane</keyword>
<protein>
    <recommendedName>
        <fullName evidence="4">Wax synthase domain-containing protein</fullName>
    </recommendedName>
</protein>
<dbReference type="EMBL" id="JAVFKD010000015">
    <property type="protein sequence ID" value="KAK5989244.1"/>
    <property type="molecule type" value="Genomic_DNA"/>
</dbReference>
<name>A0ABR0SAS0_9HYPO</name>
<gene>
    <name evidence="2" type="ORF">PT974_10750</name>
</gene>